<dbReference type="InterPro" id="IPR012349">
    <property type="entry name" value="Split_barrel_FMN-bd"/>
</dbReference>
<dbReference type="Proteomes" id="UP000317909">
    <property type="component" value="Chromosome"/>
</dbReference>
<protein>
    <submittedName>
        <fullName evidence="2">Pyridoxamine 5'-phosphate oxidase</fullName>
    </submittedName>
</protein>
<dbReference type="PANTHER" id="PTHR34818:SF1">
    <property type="entry name" value="PROTEIN BLI-3"/>
    <property type="match status" value="1"/>
</dbReference>
<dbReference type="AlphaFoldDB" id="A0A517TSQ8"/>
<dbReference type="EMBL" id="CP036339">
    <property type="protein sequence ID" value="QDT71403.1"/>
    <property type="molecule type" value="Genomic_DNA"/>
</dbReference>
<dbReference type="InterPro" id="IPR052917">
    <property type="entry name" value="Stress-Dev_Protein"/>
</dbReference>
<reference evidence="2 3" key="1">
    <citation type="submission" date="2019-02" db="EMBL/GenBank/DDBJ databases">
        <title>Deep-cultivation of Planctomycetes and their phenomic and genomic characterization uncovers novel biology.</title>
        <authorList>
            <person name="Wiegand S."/>
            <person name="Jogler M."/>
            <person name="Boedeker C."/>
            <person name="Pinto D."/>
            <person name="Vollmers J."/>
            <person name="Rivas-Marin E."/>
            <person name="Kohn T."/>
            <person name="Peeters S.H."/>
            <person name="Heuer A."/>
            <person name="Rast P."/>
            <person name="Oberbeckmann S."/>
            <person name="Bunk B."/>
            <person name="Jeske O."/>
            <person name="Meyerdierks A."/>
            <person name="Storesund J.E."/>
            <person name="Kallscheuer N."/>
            <person name="Luecker S."/>
            <person name="Lage O.M."/>
            <person name="Pohl T."/>
            <person name="Merkel B.J."/>
            <person name="Hornburger P."/>
            <person name="Mueller R.-W."/>
            <person name="Bruemmer F."/>
            <person name="Labrenz M."/>
            <person name="Spormann A.M."/>
            <person name="Op den Camp H."/>
            <person name="Overmann J."/>
            <person name="Amann R."/>
            <person name="Jetten M.S.M."/>
            <person name="Mascher T."/>
            <person name="Medema M.H."/>
            <person name="Devos D.P."/>
            <person name="Kaster A.-K."/>
            <person name="Ovreas L."/>
            <person name="Rohde M."/>
            <person name="Galperin M.Y."/>
            <person name="Jogler C."/>
        </authorList>
    </citation>
    <scope>NUCLEOTIDE SEQUENCE [LARGE SCALE GENOMIC DNA]</scope>
    <source>
        <strain evidence="2 3">I41</strain>
    </source>
</reference>
<dbReference type="KEGG" id="llh:I41_05600"/>
<evidence type="ECO:0000313" key="3">
    <source>
        <dbReference type="Proteomes" id="UP000317909"/>
    </source>
</evidence>
<feature type="domain" description="General stress protein FMN-binding split barrel" evidence="1">
    <location>
        <begin position="7"/>
        <end position="151"/>
    </location>
</feature>
<dbReference type="SUPFAM" id="SSF50475">
    <property type="entry name" value="FMN-binding split barrel"/>
    <property type="match status" value="1"/>
</dbReference>
<organism evidence="2 3">
    <name type="scientific">Lacipirellula limnantheis</name>
    <dbReference type="NCBI Taxonomy" id="2528024"/>
    <lineage>
        <taxon>Bacteria</taxon>
        <taxon>Pseudomonadati</taxon>
        <taxon>Planctomycetota</taxon>
        <taxon>Planctomycetia</taxon>
        <taxon>Pirellulales</taxon>
        <taxon>Lacipirellulaceae</taxon>
        <taxon>Lacipirellula</taxon>
    </lineage>
</organism>
<dbReference type="InterPro" id="IPR038725">
    <property type="entry name" value="YdaG_split_barrel_FMN-bd"/>
</dbReference>
<evidence type="ECO:0000259" key="1">
    <source>
        <dbReference type="Pfam" id="PF16242"/>
    </source>
</evidence>
<evidence type="ECO:0000313" key="2">
    <source>
        <dbReference type="EMBL" id="QDT71403.1"/>
    </source>
</evidence>
<dbReference type="Gene3D" id="2.30.110.10">
    <property type="entry name" value="Electron Transport, Fmn-binding Protein, Chain A"/>
    <property type="match status" value="1"/>
</dbReference>
<gene>
    <name evidence="2" type="ORF">I41_05600</name>
</gene>
<keyword evidence="3" id="KW-1185">Reference proteome</keyword>
<dbReference type="PANTHER" id="PTHR34818">
    <property type="entry name" value="PROTEIN BLI-3"/>
    <property type="match status" value="1"/>
</dbReference>
<accession>A0A517TSQ8</accession>
<dbReference type="OrthoDB" id="9795235at2"/>
<name>A0A517TSQ8_9BACT</name>
<proteinExistence type="predicted"/>
<dbReference type="RefSeq" id="WP_145430638.1">
    <property type="nucleotide sequence ID" value="NZ_CP036339.1"/>
</dbReference>
<sequence>MSAAPDDKLRELLDDFDAAMLVTRRPDGALRSRPMAVAGFDADGTLWFLTQDDSGKIDEIASDRHVNVAMQSSMKFVSISGKAAPVKDSRKVEELWNEAWKVWFPGGKDDPHLVLLKVQGEAGEYWDNSGTSGIKYLIEAGKAYLSGTRPDVEGDPKIHGKVAM</sequence>
<dbReference type="Pfam" id="PF16242">
    <property type="entry name" value="Pyrid_ox_like"/>
    <property type="match status" value="1"/>
</dbReference>